<accession>A0A5A7MVR8</accession>
<evidence type="ECO:0000313" key="8">
    <source>
        <dbReference type="EMBL" id="GEQ97953.1"/>
    </source>
</evidence>
<evidence type="ECO:0000256" key="4">
    <source>
        <dbReference type="ARBA" id="ARBA00022692"/>
    </source>
</evidence>
<reference evidence="10 11" key="1">
    <citation type="submission" date="2019-09" db="EMBL/GenBank/DDBJ databases">
        <title>NBRP : Genome information of microbial organism related human and environment.</title>
        <authorList>
            <person name="Hattori M."/>
            <person name="Oshima K."/>
            <person name="Inaba H."/>
            <person name="Suda W."/>
            <person name="Sakamoto M."/>
            <person name="Iino T."/>
            <person name="Kitahara M."/>
            <person name="Oshida Y."/>
            <person name="Iida T."/>
            <person name="Kudo T."/>
            <person name="Itoh T."/>
            <person name="Ohkuma M."/>
        </authorList>
    </citation>
    <scope>NUCLEOTIDE SEQUENCE [LARGE SCALE GENOMIC DNA]</scope>
    <source>
        <strain evidence="8 10">Hi-2</strain>
        <strain evidence="9 11">Mie-1</strain>
    </source>
</reference>
<evidence type="ECO:0000313" key="10">
    <source>
        <dbReference type="Proteomes" id="UP000322084"/>
    </source>
</evidence>
<dbReference type="InterPro" id="IPR007341">
    <property type="entry name" value="Transgly_assoc"/>
</dbReference>
<name>A0A5A7MRU2_9PROT</name>
<dbReference type="GO" id="GO:0005886">
    <property type="term" value="C:plasma membrane"/>
    <property type="evidence" value="ECO:0007669"/>
    <property type="project" value="UniProtKB-SubCell"/>
</dbReference>
<dbReference type="AlphaFoldDB" id="A0A5A7MRU2"/>
<feature type="transmembrane region" description="Helical" evidence="7">
    <location>
        <begin position="56"/>
        <end position="75"/>
    </location>
</feature>
<evidence type="ECO:0000256" key="2">
    <source>
        <dbReference type="ARBA" id="ARBA00011006"/>
    </source>
</evidence>
<gene>
    <name evidence="8" type="ORF">JCM17844_15900</name>
    <name evidence="9" type="ORF">JCM17845_05500</name>
</gene>
<dbReference type="EMBL" id="BKCL01000004">
    <property type="protein sequence ID" value="GEQ97953.1"/>
    <property type="molecule type" value="Genomic_DNA"/>
</dbReference>
<keyword evidence="6 7" id="KW-0472">Membrane</keyword>
<evidence type="ECO:0000313" key="11">
    <source>
        <dbReference type="Proteomes" id="UP000325187"/>
    </source>
</evidence>
<proteinExistence type="inferred from homology"/>
<keyword evidence="5 7" id="KW-1133">Transmembrane helix</keyword>
<evidence type="ECO:0008006" key="12">
    <source>
        <dbReference type="Google" id="ProtNLM"/>
    </source>
</evidence>
<comment type="caution">
    <text evidence="8">The sequence shown here is derived from an EMBL/GenBank/DDBJ whole genome shotgun (WGS) entry which is preliminary data.</text>
</comment>
<evidence type="ECO:0000256" key="5">
    <source>
        <dbReference type="ARBA" id="ARBA00022989"/>
    </source>
</evidence>
<sequence>MSLLYFLLIGLAAGFIAGKVMRGAGFGLLGNLLVGIVGALIGGFLFGLLGLHAYGLIGNLVTATLGAIILLWIAAKAKK</sequence>
<evidence type="ECO:0000313" key="9">
    <source>
        <dbReference type="EMBL" id="GEQ99926.1"/>
    </source>
</evidence>
<dbReference type="Pfam" id="PF04226">
    <property type="entry name" value="Transgly_assoc"/>
    <property type="match status" value="1"/>
</dbReference>
<evidence type="ECO:0000256" key="1">
    <source>
        <dbReference type="ARBA" id="ARBA00004651"/>
    </source>
</evidence>
<accession>A0A5A7MRU2</accession>
<comment type="subcellular location">
    <subcellularLocation>
        <location evidence="1">Cell membrane</location>
        <topology evidence="1">Multi-pass membrane protein</topology>
    </subcellularLocation>
</comment>
<dbReference type="Proteomes" id="UP000322084">
    <property type="component" value="Unassembled WGS sequence"/>
</dbReference>
<evidence type="ECO:0000256" key="6">
    <source>
        <dbReference type="ARBA" id="ARBA00023136"/>
    </source>
</evidence>
<dbReference type="EMBL" id="BKCM01000002">
    <property type="protein sequence ID" value="GEQ99926.1"/>
    <property type="molecule type" value="Genomic_DNA"/>
</dbReference>
<feature type="transmembrane region" description="Helical" evidence="7">
    <location>
        <begin position="28"/>
        <end position="49"/>
    </location>
</feature>
<keyword evidence="3" id="KW-1003">Cell membrane</keyword>
<dbReference type="RefSeq" id="WP_150000333.1">
    <property type="nucleotide sequence ID" value="NZ_BKCL01000004.1"/>
</dbReference>
<dbReference type="PANTHER" id="PTHR33884">
    <property type="entry name" value="UPF0410 PROTEIN YMGE"/>
    <property type="match status" value="1"/>
</dbReference>
<dbReference type="Proteomes" id="UP000325187">
    <property type="component" value="Unassembled WGS sequence"/>
</dbReference>
<dbReference type="PANTHER" id="PTHR33884:SF3">
    <property type="entry name" value="UPF0410 PROTEIN YMGE"/>
    <property type="match status" value="1"/>
</dbReference>
<evidence type="ECO:0000256" key="3">
    <source>
        <dbReference type="ARBA" id="ARBA00022475"/>
    </source>
</evidence>
<evidence type="ECO:0000256" key="7">
    <source>
        <dbReference type="SAM" id="Phobius"/>
    </source>
</evidence>
<keyword evidence="11" id="KW-1185">Reference proteome</keyword>
<keyword evidence="4 7" id="KW-0812">Transmembrane</keyword>
<protein>
    <recommendedName>
        <fullName evidence="12">GlsB/YeaQ/YmgE family stress response membrane protein</fullName>
    </recommendedName>
</protein>
<organism evidence="8 10">
    <name type="scientific">Iodidimonas gelatinilytica</name>
    <dbReference type="NCBI Taxonomy" id="1236966"/>
    <lineage>
        <taxon>Bacteria</taxon>
        <taxon>Pseudomonadati</taxon>
        <taxon>Pseudomonadota</taxon>
        <taxon>Alphaproteobacteria</taxon>
        <taxon>Iodidimonadales</taxon>
        <taxon>Iodidimonadaceae</taxon>
        <taxon>Iodidimonas</taxon>
    </lineage>
</organism>
<comment type="similarity">
    <text evidence="2">Belongs to the UPF0410 family.</text>
</comment>